<reference evidence="2" key="1">
    <citation type="submission" date="2016-10" db="EMBL/GenBank/DDBJ databases">
        <authorList>
            <person name="Varghese N."/>
            <person name="Submissions S."/>
        </authorList>
    </citation>
    <scope>NUCLEOTIDE SEQUENCE [LARGE SCALE GENOMIC DNA]</scope>
    <source>
        <strain evidence="2">DSM 45245</strain>
    </source>
</reference>
<name>A0A1H3GL83_9ACTN</name>
<protein>
    <submittedName>
        <fullName evidence="1">Uncharacterized protein</fullName>
    </submittedName>
</protein>
<organism evidence="1 2">
    <name type="scientific">Micromonospora pattaloongensis</name>
    <dbReference type="NCBI Taxonomy" id="405436"/>
    <lineage>
        <taxon>Bacteria</taxon>
        <taxon>Bacillati</taxon>
        <taxon>Actinomycetota</taxon>
        <taxon>Actinomycetes</taxon>
        <taxon>Micromonosporales</taxon>
        <taxon>Micromonosporaceae</taxon>
        <taxon>Micromonospora</taxon>
    </lineage>
</organism>
<dbReference type="EMBL" id="FNPH01000001">
    <property type="protein sequence ID" value="SDY04083.1"/>
    <property type="molecule type" value="Genomic_DNA"/>
</dbReference>
<evidence type="ECO:0000313" key="2">
    <source>
        <dbReference type="Proteomes" id="UP000242415"/>
    </source>
</evidence>
<gene>
    <name evidence="1" type="ORF">SAMN05444365_101465</name>
</gene>
<keyword evidence="2" id="KW-1185">Reference proteome</keyword>
<sequence length="688" mass="74585">MVEPQVGVVRPIPQQVTGNQVEGGLAVAGRDNNITTYLTGLRRLRPRPVDPEAVMPENQFVEPGFFASPLREIRSPIAPNPPVRIVVLRAPEGYGRRSAGLRLLASTTTPRERLFELLPDWDIPDAESLPQESNSGYLLNLRGVSQPLPNQFYEDLIGYARKLQARGSYLVVTATSSVWTRAWVDGVRHGILVQDIGCPNSVDVVKKYLRARPAVAERASWVDDPSSVFYGVLPENSSPSESVRLAHIIAVADNSKDEEKLDEYRGWRDKLSQWFSGGTEEVEVRAIRITGSLLNGAPAAVLLDCADQLLLAPEINLPPREGGLLARPDARSRLKPAGISFDAKTGAASLIHDSQGPAILEYVWKEHTQLSQVLTRWLQEISRGSAQGHLEVLASSLSKLAEAVGLTPLLTLAEGWLVEGEEKSIDLVGDLLSDLAVHPIFGSQVRAELTKWASGKREPSRQRAVARAISGEFGRTYPSQALTRAKYLLVSAGTPQVSADAVKAVRGLVGAPDIAVLAVDTIVKWITPTDGKPAAVETGVFLDVFAPPAENQSDFSPLQVALTRSGQAEQAVRARLVDGWLQVIRQGPQRDSAVPGLLSWRRAAEDDQLPQEAVVDVLIQLGRVVGHIDPPVRDVIAPEGKLRGVLISRLFAQINSAYGLAGGEIDVVPPRSEDRLSPSTSTEIGIRT</sequence>
<accession>A0A1H3GL83</accession>
<dbReference type="RefSeq" id="WP_139307139.1">
    <property type="nucleotide sequence ID" value="NZ_FNPH01000001.1"/>
</dbReference>
<evidence type="ECO:0000313" key="1">
    <source>
        <dbReference type="EMBL" id="SDY04083.1"/>
    </source>
</evidence>
<proteinExistence type="predicted"/>
<dbReference type="Proteomes" id="UP000242415">
    <property type="component" value="Unassembled WGS sequence"/>
</dbReference>
<dbReference type="OrthoDB" id="4182570at2"/>
<dbReference type="AlphaFoldDB" id="A0A1H3GL83"/>